<comment type="caution">
    <text evidence="2">The sequence shown here is derived from an EMBL/GenBank/DDBJ whole genome shotgun (WGS) entry which is preliminary data.</text>
</comment>
<dbReference type="InterPro" id="IPR016181">
    <property type="entry name" value="Acyl_CoA_acyltransferase"/>
</dbReference>
<dbReference type="InterPro" id="IPR000182">
    <property type="entry name" value="GNAT_dom"/>
</dbReference>
<gene>
    <name evidence="2" type="ORF">JOC73_002998</name>
</gene>
<proteinExistence type="predicted"/>
<dbReference type="SUPFAM" id="SSF55729">
    <property type="entry name" value="Acyl-CoA N-acyltransferases (Nat)"/>
    <property type="match status" value="1"/>
</dbReference>
<dbReference type="RefSeq" id="WP_204404591.1">
    <property type="nucleotide sequence ID" value="NZ_JAFBEE010000036.1"/>
</dbReference>
<sequence length="161" mass="18676">MKYIIKEMSRDCAIEISNWTYEEPYNIYNGVRSEEFIQELLDGNYFSVIEENDEIVGFYCFGSAAQVPIGKQYQAYDDMSFVDIGLGMRPDLCGKGEGYDFFIKGLEFAQNKFLAKKFRLTVALFNKRAIKLYKRIGFNKIITFERKNADSAMSFLVMVMT</sequence>
<keyword evidence="3" id="KW-1185">Reference proteome</keyword>
<dbReference type="PROSITE" id="PS51186">
    <property type="entry name" value="GNAT"/>
    <property type="match status" value="1"/>
</dbReference>
<dbReference type="Gene3D" id="3.40.630.30">
    <property type="match status" value="1"/>
</dbReference>
<protein>
    <submittedName>
        <fullName evidence="2">RimJ/RimL family protein N-acetyltransferase</fullName>
    </submittedName>
</protein>
<evidence type="ECO:0000313" key="3">
    <source>
        <dbReference type="Proteomes" id="UP001314796"/>
    </source>
</evidence>
<reference evidence="2 3" key="1">
    <citation type="submission" date="2021-01" db="EMBL/GenBank/DDBJ databases">
        <title>Genomic Encyclopedia of Type Strains, Phase IV (KMG-IV): sequencing the most valuable type-strain genomes for metagenomic binning, comparative biology and taxonomic classification.</title>
        <authorList>
            <person name="Goeker M."/>
        </authorList>
    </citation>
    <scope>NUCLEOTIDE SEQUENCE [LARGE SCALE GENOMIC DNA]</scope>
    <source>
        <strain evidence="2 3">DSM 25890</strain>
    </source>
</reference>
<organism evidence="2 3">
    <name type="scientific">Alkaliphilus hydrothermalis</name>
    <dbReference type="NCBI Taxonomy" id="1482730"/>
    <lineage>
        <taxon>Bacteria</taxon>
        <taxon>Bacillati</taxon>
        <taxon>Bacillota</taxon>
        <taxon>Clostridia</taxon>
        <taxon>Peptostreptococcales</taxon>
        <taxon>Natronincolaceae</taxon>
        <taxon>Alkaliphilus</taxon>
    </lineage>
</organism>
<evidence type="ECO:0000313" key="2">
    <source>
        <dbReference type="EMBL" id="MBM7616415.1"/>
    </source>
</evidence>
<name>A0ABS2NTY4_9FIRM</name>
<accession>A0ABS2NTY4</accession>
<dbReference type="Pfam" id="PF00583">
    <property type="entry name" value="Acetyltransf_1"/>
    <property type="match status" value="1"/>
</dbReference>
<feature type="domain" description="N-acetyltransferase" evidence="1">
    <location>
        <begin position="3"/>
        <end position="161"/>
    </location>
</feature>
<evidence type="ECO:0000259" key="1">
    <source>
        <dbReference type="PROSITE" id="PS51186"/>
    </source>
</evidence>
<dbReference type="EMBL" id="JAFBEE010000036">
    <property type="protein sequence ID" value="MBM7616415.1"/>
    <property type="molecule type" value="Genomic_DNA"/>
</dbReference>
<dbReference type="Proteomes" id="UP001314796">
    <property type="component" value="Unassembled WGS sequence"/>
</dbReference>